<sequence length="53" mass="5913">MPHLGPVDWIMGYLAVLVGLMAVFSLVWWSGLKPLPGKVGSGVKKVKKFMEWK</sequence>
<name>A0A1U9XPE3_9BIVA</name>
<proteinExistence type="predicted"/>
<keyword evidence="1" id="KW-0812">Transmembrane</keyword>
<keyword evidence="2" id="KW-0496">Mitochondrion</keyword>
<dbReference type="RefSeq" id="YP_009353826.1">
    <property type="nucleotide sequence ID" value="NC_034300.1"/>
</dbReference>
<feature type="transmembrane region" description="Helical" evidence="1">
    <location>
        <begin position="12"/>
        <end position="29"/>
    </location>
</feature>
<dbReference type="AlphaFoldDB" id="A0A1U9XPE3"/>
<organism evidence="2">
    <name type="scientific">Bryopa lata</name>
    <dbReference type="NCBI Taxonomy" id="1969317"/>
    <lineage>
        <taxon>Eukaryota</taxon>
        <taxon>Metazoa</taxon>
        <taxon>Spiralia</taxon>
        <taxon>Lophotrochozoa</taxon>
        <taxon>Mollusca</taxon>
        <taxon>Bivalvia</taxon>
        <taxon>Autobranchia</taxon>
        <taxon>Heteroconchia</taxon>
        <taxon>Euheterodonta</taxon>
        <taxon>Anomalodesmata</taxon>
        <taxon>Clavagelloidea</taxon>
        <taxon>Clavagellidae</taxon>
        <taxon>Bryopa</taxon>
    </lineage>
</organism>
<geneLocation type="mitochondrion" evidence="2"/>
<protein>
    <submittedName>
        <fullName evidence="2">ATP synthase subunit 8</fullName>
    </submittedName>
</protein>
<evidence type="ECO:0000256" key="1">
    <source>
        <dbReference type="SAM" id="Phobius"/>
    </source>
</evidence>
<dbReference type="GeneID" id="32229632"/>
<keyword evidence="1" id="KW-0472">Membrane</keyword>
<gene>
    <name evidence="2" type="primary">ATP8</name>
</gene>
<reference evidence="2" key="1">
    <citation type="journal article" date="2017" name="Mol. Phylogenet. Evol.">
        <title>Curious bivalves: Systematic utility and unusual properties of anomalodesmatan mitochondrial genomes.</title>
        <authorList>
            <person name="Williams S.T."/>
            <person name="Foster P.G."/>
            <person name="Hughes C."/>
            <person name="Harper E.M."/>
            <person name="Taylor J.D."/>
            <person name="Littlewood D.T."/>
            <person name="Dyal P."/>
            <person name="Hopkins K.P."/>
            <person name="Briscoe A.G."/>
        </authorList>
    </citation>
    <scope>NUCLEOTIDE SEQUENCE</scope>
</reference>
<dbReference type="CTD" id="4509"/>
<evidence type="ECO:0000313" key="2">
    <source>
        <dbReference type="EMBL" id="AQZ26117.1"/>
    </source>
</evidence>
<accession>A0A1U9XPE3</accession>
<keyword evidence="1" id="KW-1133">Transmembrane helix</keyword>
<dbReference type="EMBL" id="KX815957">
    <property type="protein sequence ID" value="AQZ26117.1"/>
    <property type="molecule type" value="Genomic_DNA"/>
</dbReference>